<evidence type="ECO:0000259" key="1">
    <source>
        <dbReference type="Pfam" id="PF02602"/>
    </source>
</evidence>
<evidence type="ECO:0000313" key="3">
    <source>
        <dbReference type="Proteomes" id="UP001499951"/>
    </source>
</evidence>
<dbReference type="Pfam" id="PF02602">
    <property type="entry name" value="HEM4"/>
    <property type="match status" value="1"/>
</dbReference>
<dbReference type="PANTHER" id="PTHR40082:SF1">
    <property type="entry name" value="BLR5956 PROTEIN"/>
    <property type="match status" value="1"/>
</dbReference>
<comment type="caution">
    <text evidence="2">The sequence shown here is derived from an EMBL/GenBank/DDBJ whole genome shotgun (WGS) entry which is preliminary data.</text>
</comment>
<organism evidence="2 3">
    <name type="scientific">Rhizomicrobium electricum</name>
    <dbReference type="NCBI Taxonomy" id="480070"/>
    <lineage>
        <taxon>Bacteria</taxon>
        <taxon>Pseudomonadati</taxon>
        <taxon>Pseudomonadota</taxon>
        <taxon>Alphaproteobacteria</taxon>
        <taxon>Micropepsales</taxon>
        <taxon>Micropepsaceae</taxon>
        <taxon>Rhizomicrobium</taxon>
    </lineage>
</organism>
<proteinExistence type="predicted"/>
<dbReference type="Gene3D" id="3.40.50.10090">
    <property type="match status" value="2"/>
</dbReference>
<reference evidence="2 3" key="1">
    <citation type="journal article" date="2019" name="Int. J. Syst. Evol. Microbiol.">
        <title>The Global Catalogue of Microorganisms (GCM) 10K type strain sequencing project: providing services to taxonomists for standard genome sequencing and annotation.</title>
        <authorList>
            <consortium name="The Broad Institute Genomics Platform"/>
            <consortium name="The Broad Institute Genome Sequencing Center for Infectious Disease"/>
            <person name="Wu L."/>
            <person name="Ma J."/>
        </authorList>
    </citation>
    <scope>NUCLEOTIDE SEQUENCE [LARGE SCALE GENOMIC DNA]</scope>
    <source>
        <strain evidence="2 3">JCM 15089</strain>
    </source>
</reference>
<dbReference type="SUPFAM" id="SSF69618">
    <property type="entry name" value="HemD-like"/>
    <property type="match status" value="1"/>
</dbReference>
<dbReference type="InterPro" id="IPR003754">
    <property type="entry name" value="4pyrrol_synth_uPrphyn_synth"/>
</dbReference>
<evidence type="ECO:0000313" key="2">
    <source>
        <dbReference type="EMBL" id="GAA0573131.1"/>
    </source>
</evidence>
<dbReference type="Proteomes" id="UP001499951">
    <property type="component" value="Unassembled WGS sequence"/>
</dbReference>
<protein>
    <submittedName>
        <fullName evidence="2">Uroporphyrinogen-III synthase</fullName>
    </submittedName>
</protein>
<keyword evidence="3" id="KW-1185">Reference proteome</keyword>
<gene>
    <name evidence="2" type="ORF">GCM10008942_22300</name>
</gene>
<feature type="domain" description="Tetrapyrrole biosynthesis uroporphyrinogen III synthase" evidence="1">
    <location>
        <begin position="20"/>
        <end position="249"/>
    </location>
</feature>
<dbReference type="RefSeq" id="WP_166934544.1">
    <property type="nucleotide sequence ID" value="NZ_BAAADD010000005.1"/>
</dbReference>
<dbReference type="InterPro" id="IPR036108">
    <property type="entry name" value="4pyrrol_syn_uPrphyn_synt_sf"/>
</dbReference>
<accession>A0ABN1ES47</accession>
<sequence length="268" mass="28366">MTALNGLRILVPESRELDLFAAMLEEAGAATLRCPLVRILPLADTGEADAFIDRSIAGEFQDIVLLTGEGLRHLVNYAGSRKEAFVAGLGRMRKIVRGPKPARVLRELGLVPDISAPQPTSGSVLEALVTGPLGGRTIAVQLYPGDGAARLVEGLAEHGAVVTTITPYRYASDADTAQVLAAIEAVIARRIGLVAFTASPQIDRMIAVAAQHERKTALLEALADTPVAAVGPVVEASLARYGISPSLSPNASFHMKPLVRAIIGWWQR</sequence>
<name>A0ABN1ES47_9PROT</name>
<dbReference type="CDD" id="cd06578">
    <property type="entry name" value="HemD"/>
    <property type="match status" value="1"/>
</dbReference>
<dbReference type="EMBL" id="BAAADD010000005">
    <property type="protein sequence ID" value="GAA0573131.1"/>
    <property type="molecule type" value="Genomic_DNA"/>
</dbReference>
<dbReference type="PANTHER" id="PTHR40082">
    <property type="entry name" value="BLR5956 PROTEIN"/>
    <property type="match status" value="1"/>
</dbReference>
<dbReference type="InterPro" id="IPR039793">
    <property type="entry name" value="UROS/Hem4"/>
</dbReference>